<protein>
    <submittedName>
        <fullName evidence="1">Uncharacterized protein</fullName>
    </submittedName>
</protein>
<dbReference type="RefSeq" id="WP_158087056.1">
    <property type="nucleotide sequence ID" value="NZ_CAUQFK010000059.1"/>
</dbReference>
<name>A0A7Y6NAF3_9GAMM</name>
<dbReference type="Proteomes" id="UP000566985">
    <property type="component" value="Unassembled WGS sequence"/>
</dbReference>
<comment type="caution">
    <text evidence="1">The sequence shown here is derived from an EMBL/GenBank/DDBJ whole genome shotgun (WGS) entry which is preliminary data.</text>
</comment>
<proteinExistence type="predicted"/>
<accession>A0A7Y6NAF3</accession>
<dbReference type="EMBL" id="JABWPM010000001">
    <property type="protein sequence ID" value="NUY94894.1"/>
    <property type="molecule type" value="Genomic_DNA"/>
</dbReference>
<dbReference type="GeneID" id="57343551"/>
<evidence type="ECO:0000313" key="2">
    <source>
        <dbReference type="Proteomes" id="UP000566985"/>
    </source>
</evidence>
<gene>
    <name evidence="1" type="ORF">HU668_00295</name>
</gene>
<sequence>MISILLSFFSFSVRENRHQGKQKPAGKNAFFSKNYSRGFTFPVGFRVKRADKV</sequence>
<reference evidence="1 2" key="1">
    <citation type="submission" date="2020-05" db="EMBL/GenBank/DDBJ databases">
        <title>Whole Genome Sequences of Enterobacteriales Associated with the International Space Station.</title>
        <authorList>
            <person name="Bharadwaj A."/>
            <person name="Daudu R."/>
            <person name="Singh N."/>
            <person name="Wood J."/>
            <person name="Debieu M."/>
            <person name="Mason C."/>
            <person name="Wang C."/>
            <person name="Venkateswaran K."/>
        </authorList>
    </citation>
    <scope>NUCLEOTIDE SEQUENCE [LARGE SCALE GENOMIC DNA]</scope>
    <source>
        <strain evidence="1 2">IF5SW-B1</strain>
    </source>
</reference>
<dbReference type="AlphaFoldDB" id="A0A7Y6NAF3"/>
<organism evidence="1 2">
    <name type="scientific">Pantoea brenneri</name>
    <dbReference type="NCBI Taxonomy" id="472694"/>
    <lineage>
        <taxon>Bacteria</taxon>
        <taxon>Pseudomonadati</taxon>
        <taxon>Pseudomonadota</taxon>
        <taxon>Gammaproteobacteria</taxon>
        <taxon>Enterobacterales</taxon>
        <taxon>Erwiniaceae</taxon>
        <taxon>Pantoea</taxon>
    </lineage>
</organism>
<evidence type="ECO:0000313" key="1">
    <source>
        <dbReference type="EMBL" id="NUY94894.1"/>
    </source>
</evidence>